<dbReference type="EMBL" id="AP035768">
    <property type="protein sequence ID" value="BFO15014.1"/>
    <property type="molecule type" value="Genomic_DNA"/>
</dbReference>
<gene>
    <name evidence="3" type="ORF">SHKM778_14020</name>
</gene>
<feature type="compositionally biased region" description="Basic residues" evidence="1">
    <location>
        <begin position="1"/>
        <end position="14"/>
    </location>
</feature>
<feature type="transmembrane region" description="Helical" evidence="2">
    <location>
        <begin position="282"/>
        <end position="305"/>
    </location>
</feature>
<keyword evidence="2" id="KW-1133">Transmembrane helix</keyword>
<feature type="region of interest" description="Disordered" evidence="1">
    <location>
        <begin position="1"/>
        <end position="58"/>
    </location>
</feature>
<keyword evidence="2" id="KW-0472">Membrane</keyword>
<name>A0AAT9HC92_9ACTN</name>
<sequence>MGGHGRRGSRRPRPSRSLTPADRVVPRPLPEWTSGHRHGTSCHRTPSSTRRRAYRHARRDHRPHLRTDRWWLAPAATAAGLLAFIVYSTWRAFANTDYYAAPYVSPFYSPCLAENCEPMRSGPNWELFGSWWGISPAIIILIFPLGFRLTCYYYRKAYYRGFWASPPACAVAEPHAKYTGETRFPLILQNIHRYFFYAAILVAGILTYDTVLAFRDEHYAWGHMGLGTLVFLLNIALIWAYTLSCHSCRHIVGGKLKHFSKHPVRYRMWQWVGRLNARHMQLAWASLLSVALADFYVYLVASGVFDDPRFF</sequence>
<organism evidence="3">
    <name type="scientific">Streptomyces haneummycinicus</name>
    <dbReference type="NCBI Taxonomy" id="3074435"/>
    <lineage>
        <taxon>Bacteria</taxon>
        <taxon>Bacillati</taxon>
        <taxon>Actinomycetota</taxon>
        <taxon>Actinomycetes</taxon>
        <taxon>Kitasatosporales</taxon>
        <taxon>Streptomycetaceae</taxon>
        <taxon>Streptomyces</taxon>
    </lineage>
</organism>
<evidence type="ECO:0000256" key="2">
    <source>
        <dbReference type="SAM" id="Phobius"/>
    </source>
</evidence>
<reference evidence="3" key="2">
    <citation type="submission" date="2024-07" db="EMBL/GenBank/DDBJ databases">
        <title>Streptomyces haneummycinica sp. nov., a new antibiotic-producing actinobacterium isolated from marine sediment.</title>
        <authorList>
            <person name="Uemura M."/>
            <person name="Hamada M."/>
            <person name="Hirano S."/>
            <person name="Kobayashi K."/>
            <person name="Ohshiro T."/>
            <person name="Kobayashi T."/>
            <person name="Terahara T."/>
        </authorList>
    </citation>
    <scope>NUCLEOTIDE SEQUENCE</scope>
    <source>
        <strain evidence="3">KM77-8</strain>
    </source>
</reference>
<proteinExistence type="predicted"/>
<dbReference type="AlphaFoldDB" id="A0AAT9HC92"/>
<evidence type="ECO:0008006" key="4">
    <source>
        <dbReference type="Google" id="ProtNLM"/>
    </source>
</evidence>
<feature type="transmembrane region" description="Helical" evidence="2">
    <location>
        <begin position="70"/>
        <end position="90"/>
    </location>
</feature>
<feature type="transmembrane region" description="Helical" evidence="2">
    <location>
        <begin position="194"/>
        <end position="214"/>
    </location>
</feature>
<accession>A0AAT9HC92</accession>
<evidence type="ECO:0000256" key="1">
    <source>
        <dbReference type="SAM" id="MobiDB-lite"/>
    </source>
</evidence>
<evidence type="ECO:0000313" key="3">
    <source>
        <dbReference type="EMBL" id="BFO15014.1"/>
    </source>
</evidence>
<reference evidence="3" key="1">
    <citation type="submission" date="2024-06" db="EMBL/GenBank/DDBJ databases">
        <authorList>
            <consortium name="consrtm"/>
            <person name="Uemura M."/>
            <person name="Terahara T."/>
        </authorList>
    </citation>
    <scope>NUCLEOTIDE SEQUENCE</scope>
    <source>
        <strain evidence="3">KM77-8</strain>
    </source>
</reference>
<protein>
    <recommendedName>
        <fullName evidence="4">Integral membrane protein</fullName>
    </recommendedName>
</protein>
<feature type="transmembrane region" description="Helical" evidence="2">
    <location>
        <begin position="131"/>
        <end position="154"/>
    </location>
</feature>
<keyword evidence="2" id="KW-0812">Transmembrane</keyword>
<feature type="compositionally biased region" description="Basic residues" evidence="1">
    <location>
        <begin position="49"/>
        <end position="58"/>
    </location>
</feature>
<feature type="transmembrane region" description="Helical" evidence="2">
    <location>
        <begin position="220"/>
        <end position="241"/>
    </location>
</feature>